<feature type="region of interest" description="Disordered" evidence="4">
    <location>
        <begin position="78"/>
        <end position="102"/>
    </location>
</feature>
<dbReference type="InterPro" id="IPR036737">
    <property type="entry name" value="OmpA-like_sf"/>
</dbReference>
<evidence type="ECO:0000256" key="1">
    <source>
        <dbReference type="ARBA" id="ARBA00004442"/>
    </source>
</evidence>
<proteinExistence type="evidence at transcript level"/>
<dbReference type="CDD" id="cd07185">
    <property type="entry name" value="OmpA_C-like"/>
    <property type="match status" value="1"/>
</dbReference>
<dbReference type="InterPro" id="IPR006664">
    <property type="entry name" value="OMP_bac"/>
</dbReference>
<dbReference type="InterPro" id="IPR006690">
    <property type="entry name" value="OMPA-like_CS"/>
</dbReference>
<dbReference type="AlphaFoldDB" id="A0A2P2IBS0"/>
<evidence type="ECO:0000256" key="3">
    <source>
        <dbReference type="ARBA" id="ARBA00023237"/>
    </source>
</evidence>
<feature type="domain" description="OmpA-like" evidence="5">
    <location>
        <begin position="1"/>
        <end position="111"/>
    </location>
</feature>
<sequence>MPGELTFSSSSLDVKSNFYEVLDSVSKVLKEYDKTDIFISGHTDNTGKDSYNMILSQDRAESVAKYLKSRGVQEDRIKSEGLGSQYPISSNSTSKGREDNRRVEIEIVAQKG</sequence>
<accession>A0A2P2IBS0</accession>
<dbReference type="GO" id="GO:0016020">
    <property type="term" value="C:membrane"/>
    <property type="evidence" value="ECO:0007669"/>
    <property type="project" value="InterPro"/>
</dbReference>
<reference evidence="6" key="1">
    <citation type="journal article" date="2018" name="Biosci. Biotechnol. Biochem.">
        <title>Polysaccharide hydrolase of the hadal zone amphipods Hirondellea gigas.</title>
        <authorList>
            <person name="Kobayashi H."/>
            <person name="Nagahama T."/>
            <person name="Arai W."/>
            <person name="Sasagawa Y."/>
            <person name="Umeda M."/>
            <person name="Hayashi T."/>
            <person name="Nikaido I."/>
            <person name="Watanabe H."/>
            <person name="Oguri K."/>
            <person name="Kitazato H."/>
            <person name="Fujioka K."/>
            <person name="Kido Y."/>
            <person name="Takami H."/>
        </authorList>
    </citation>
    <scope>NUCLEOTIDE SEQUENCE</scope>
    <source>
        <tissue evidence="6">Whole body</tissue>
    </source>
</reference>
<evidence type="ECO:0000256" key="4">
    <source>
        <dbReference type="SAM" id="MobiDB-lite"/>
    </source>
</evidence>
<dbReference type="PANTHER" id="PTHR30329">
    <property type="entry name" value="STATOR ELEMENT OF FLAGELLAR MOTOR COMPLEX"/>
    <property type="match status" value="1"/>
</dbReference>
<name>A0A2P2IBS0_9CRUS</name>
<evidence type="ECO:0000259" key="5">
    <source>
        <dbReference type="PROSITE" id="PS51123"/>
    </source>
</evidence>
<organism evidence="6">
    <name type="scientific">Hirondellea gigas</name>
    <dbReference type="NCBI Taxonomy" id="1518452"/>
    <lineage>
        <taxon>Eukaryota</taxon>
        <taxon>Metazoa</taxon>
        <taxon>Ecdysozoa</taxon>
        <taxon>Arthropoda</taxon>
        <taxon>Crustacea</taxon>
        <taxon>Multicrustacea</taxon>
        <taxon>Malacostraca</taxon>
        <taxon>Eumalacostraca</taxon>
        <taxon>Peracarida</taxon>
        <taxon>Amphipoda</taxon>
        <taxon>Amphilochidea</taxon>
        <taxon>Lysianassida</taxon>
        <taxon>Lysianassidira</taxon>
        <taxon>Lysianassoidea</taxon>
        <taxon>Lysianassidae</taxon>
        <taxon>Hirondellea</taxon>
    </lineage>
</organism>
<dbReference type="PROSITE" id="PS51123">
    <property type="entry name" value="OMPA_2"/>
    <property type="match status" value="1"/>
</dbReference>
<dbReference type="Gene3D" id="3.30.1330.60">
    <property type="entry name" value="OmpA-like domain"/>
    <property type="match status" value="1"/>
</dbReference>
<dbReference type="EMBL" id="IACF01005880">
    <property type="protein sequence ID" value="LAB71463.1"/>
    <property type="molecule type" value="mRNA"/>
</dbReference>
<dbReference type="PROSITE" id="PS01068">
    <property type="entry name" value="OMPA_1"/>
    <property type="match status" value="1"/>
</dbReference>
<keyword evidence="2" id="KW-0472">Membrane</keyword>
<evidence type="ECO:0000313" key="6">
    <source>
        <dbReference type="EMBL" id="LAB71463.1"/>
    </source>
</evidence>
<dbReference type="InterPro" id="IPR050330">
    <property type="entry name" value="Bact_OuterMem_StrucFunc"/>
</dbReference>
<dbReference type="PRINTS" id="PR01021">
    <property type="entry name" value="OMPADOMAIN"/>
</dbReference>
<dbReference type="PANTHER" id="PTHR30329:SF21">
    <property type="entry name" value="LIPOPROTEIN YIAD-RELATED"/>
    <property type="match status" value="1"/>
</dbReference>
<dbReference type="Pfam" id="PF00691">
    <property type="entry name" value="OmpA"/>
    <property type="match status" value="1"/>
</dbReference>
<comment type="subcellular location">
    <subcellularLocation>
        <location evidence="1">Cell outer membrane</location>
    </subcellularLocation>
</comment>
<dbReference type="SUPFAM" id="SSF103088">
    <property type="entry name" value="OmpA-like"/>
    <property type="match status" value="1"/>
</dbReference>
<keyword evidence="3" id="KW-0998">Cell outer membrane</keyword>
<protein>
    <submittedName>
        <fullName evidence="6">Membrane protein</fullName>
    </submittedName>
</protein>
<evidence type="ECO:0000256" key="2">
    <source>
        <dbReference type="ARBA" id="ARBA00023136"/>
    </source>
</evidence>
<dbReference type="InterPro" id="IPR006665">
    <property type="entry name" value="OmpA-like"/>
</dbReference>